<dbReference type="Pfam" id="PF00583">
    <property type="entry name" value="Acetyltransf_1"/>
    <property type="match status" value="1"/>
</dbReference>
<gene>
    <name evidence="4" type="ORF">ACFO5X_21650</name>
</gene>
<reference evidence="5" key="1">
    <citation type="journal article" date="2019" name="Int. J. Syst. Evol. Microbiol.">
        <title>The Global Catalogue of Microorganisms (GCM) 10K type strain sequencing project: providing services to taxonomists for standard genome sequencing and annotation.</title>
        <authorList>
            <consortium name="The Broad Institute Genomics Platform"/>
            <consortium name="The Broad Institute Genome Sequencing Center for Infectious Disease"/>
            <person name="Wu L."/>
            <person name="Ma J."/>
        </authorList>
    </citation>
    <scope>NUCLEOTIDE SEQUENCE [LARGE SCALE GENOMIC DNA]</scope>
    <source>
        <strain evidence="5">CGMCC 4.7283</strain>
    </source>
</reference>
<feature type="domain" description="N-acetyltransferase" evidence="3">
    <location>
        <begin position="1"/>
        <end position="131"/>
    </location>
</feature>
<comment type="caution">
    <text evidence="4">The sequence shown here is derived from an EMBL/GenBank/DDBJ whole genome shotgun (WGS) entry which is preliminary data.</text>
</comment>
<dbReference type="GO" id="GO:0016746">
    <property type="term" value="F:acyltransferase activity"/>
    <property type="evidence" value="ECO:0007669"/>
    <property type="project" value="UniProtKB-KW"/>
</dbReference>
<evidence type="ECO:0000313" key="5">
    <source>
        <dbReference type="Proteomes" id="UP001595973"/>
    </source>
</evidence>
<dbReference type="EMBL" id="JBHSGI010000033">
    <property type="protein sequence ID" value="MFC4671170.1"/>
    <property type="molecule type" value="Genomic_DNA"/>
</dbReference>
<name>A0ABV9KLX0_9RHOB</name>
<dbReference type="SUPFAM" id="SSF55729">
    <property type="entry name" value="Acyl-CoA N-acyltransferases (Nat)"/>
    <property type="match status" value="1"/>
</dbReference>
<keyword evidence="5" id="KW-1185">Reference proteome</keyword>
<dbReference type="PANTHER" id="PTHR43420:SF44">
    <property type="entry name" value="ACETYLTRANSFERASE YPEA"/>
    <property type="match status" value="1"/>
</dbReference>
<evidence type="ECO:0000256" key="2">
    <source>
        <dbReference type="ARBA" id="ARBA00023315"/>
    </source>
</evidence>
<dbReference type="RefSeq" id="WP_380721303.1">
    <property type="nucleotide sequence ID" value="NZ_JBHSGI010000033.1"/>
</dbReference>
<dbReference type="InterPro" id="IPR016181">
    <property type="entry name" value="Acyl_CoA_acyltransferase"/>
</dbReference>
<proteinExistence type="predicted"/>
<evidence type="ECO:0000259" key="3">
    <source>
        <dbReference type="PROSITE" id="PS51186"/>
    </source>
</evidence>
<evidence type="ECO:0000313" key="4">
    <source>
        <dbReference type="EMBL" id="MFC4671170.1"/>
    </source>
</evidence>
<dbReference type="Gene3D" id="3.40.630.30">
    <property type="match status" value="1"/>
</dbReference>
<dbReference type="EC" id="2.3.1.-" evidence="4"/>
<sequence>MARLHKAAYDDRPWSATEFAGLMSAKGVFVTGDTRAFALVRVLLDEAELLTIATHPDHRRQGLARALMEVWHRQAADRGATRALLEVAADNTPAQALYLSCGYTADGRRKGYYDRRGAPPADAILMSCPLTFGQPGA</sequence>
<dbReference type="CDD" id="cd04301">
    <property type="entry name" value="NAT_SF"/>
    <property type="match status" value="1"/>
</dbReference>
<dbReference type="Proteomes" id="UP001595973">
    <property type="component" value="Unassembled WGS sequence"/>
</dbReference>
<evidence type="ECO:0000256" key="1">
    <source>
        <dbReference type="ARBA" id="ARBA00022679"/>
    </source>
</evidence>
<keyword evidence="2 4" id="KW-0012">Acyltransferase</keyword>
<dbReference type="InterPro" id="IPR000182">
    <property type="entry name" value="GNAT_dom"/>
</dbReference>
<protein>
    <submittedName>
        <fullName evidence="4">GNAT family N-acetyltransferase</fullName>
        <ecNumber evidence="4">2.3.1.-</ecNumber>
    </submittedName>
</protein>
<dbReference type="PROSITE" id="PS51186">
    <property type="entry name" value="GNAT"/>
    <property type="match status" value="1"/>
</dbReference>
<dbReference type="InterPro" id="IPR050680">
    <property type="entry name" value="YpeA/RimI_acetyltransf"/>
</dbReference>
<keyword evidence="1 4" id="KW-0808">Transferase</keyword>
<accession>A0ABV9KLX0</accession>
<dbReference type="PANTHER" id="PTHR43420">
    <property type="entry name" value="ACETYLTRANSFERASE"/>
    <property type="match status" value="1"/>
</dbReference>
<organism evidence="4 5">
    <name type="scientific">Seohaeicola nanhaiensis</name>
    <dbReference type="NCBI Taxonomy" id="1387282"/>
    <lineage>
        <taxon>Bacteria</taxon>
        <taxon>Pseudomonadati</taxon>
        <taxon>Pseudomonadota</taxon>
        <taxon>Alphaproteobacteria</taxon>
        <taxon>Rhodobacterales</taxon>
        <taxon>Roseobacteraceae</taxon>
        <taxon>Seohaeicola</taxon>
    </lineage>
</organism>